<dbReference type="PANTHER" id="PTHR41700:SF1">
    <property type="entry name" value="N-ACETYLTRANSFERASE DOMAIN-CONTAINING PROTEIN"/>
    <property type="match status" value="1"/>
</dbReference>
<dbReference type="SUPFAM" id="SSF55729">
    <property type="entry name" value="Acyl-CoA N-acyltransferases (Nat)"/>
    <property type="match status" value="1"/>
</dbReference>
<organism evidence="2 4">
    <name type="scientific">Candidatus Phosphoribacter hodrii</name>
    <dbReference type="NCBI Taxonomy" id="2953743"/>
    <lineage>
        <taxon>Bacteria</taxon>
        <taxon>Bacillati</taxon>
        <taxon>Actinomycetota</taxon>
        <taxon>Actinomycetes</taxon>
        <taxon>Micrococcales</taxon>
        <taxon>Dermatophilaceae</taxon>
        <taxon>Candidatus Phosphoribacter</taxon>
    </lineage>
</organism>
<dbReference type="EMBL" id="JADIXZ010000007">
    <property type="protein sequence ID" value="MBK6302139.1"/>
    <property type="molecule type" value="Genomic_DNA"/>
</dbReference>
<comment type="caution">
    <text evidence="2">The sequence shown here is derived from an EMBL/GenBank/DDBJ whole genome shotgun (WGS) entry which is preliminary data.</text>
</comment>
<dbReference type="Proteomes" id="UP000886632">
    <property type="component" value="Unassembled WGS sequence"/>
</dbReference>
<dbReference type="InterPro" id="IPR038740">
    <property type="entry name" value="BioF2-like_GNAT_dom"/>
</dbReference>
<dbReference type="Gene3D" id="3.40.630.30">
    <property type="match status" value="1"/>
</dbReference>
<name>A0A934X8S3_9MICO</name>
<dbReference type="Pfam" id="PF13480">
    <property type="entry name" value="Acetyltransf_6"/>
    <property type="match status" value="1"/>
</dbReference>
<dbReference type="AlphaFoldDB" id="A0A934X8S3"/>
<dbReference type="EMBL" id="JADKGK010000005">
    <property type="protein sequence ID" value="MBL0002748.1"/>
    <property type="molecule type" value="Genomic_DNA"/>
</dbReference>
<dbReference type="InterPro" id="IPR016181">
    <property type="entry name" value="Acyl_CoA_acyltransferase"/>
</dbReference>
<evidence type="ECO:0000313" key="4">
    <source>
        <dbReference type="Proteomes" id="UP000718281"/>
    </source>
</evidence>
<protein>
    <submittedName>
        <fullName evidence="2">GNAT family N-acetyltransferase</fullName>
    </submittedName>
</protein>
<dbReference type="Proteomes" id="UP000718281">
    <property type="component" value="Unassembled WGS sequence"/>
</dbReference>
<accession>A0A934X8S3</accession>
<evidence type="ECO:0000313" key="2">
    <source>
        <dbReference type="EMBL" id="MBK6302139.1"/>
    </source>
</evidence>
<gene>
    <name evidence="2" type="ORF">IPF40_14255</name>
    <name evidence="3" type="ORF">IPP00_01675</name>
</gene>
<proteinExistence type="predicted"/>
<reference evidence="2 4" key="1">
    <citation type="submission" date="2020-10" db="EMBL/GenBank/DDBJ databases">
        <title>Connecting structure to function with the recovery of over 1000 high-quality activated sludge metagenome-assembled genomes encoding full-length rRNA genes using long-read sequencing.</title>
        <authorList>
            <person name="Singleton C.M."/>
            <person name="Petriglieri F."/>
            <person name="Kristensen J.M."/>
            <person name="Kirkegaard R.H."/>
            <person name="Michaelsen T.Y."/>
            <person name="Andersen M.H."/>
            <person name="Karst S.M."/>
            <person name="Dueholm M.S."/>
            <person name="Nielsen P.H."/>
            <person name="Albertsen M."/>
        </authorList>
    </citation>
    <scope>NUCLEOTIDE SEQUENCE [LARGE SCALE GENOMIC DNA]</scope>
    <source>
        <strain evidence="2">AalE_18-Q3-R2-46_BAT3C.188</strain>
        <strain evidence="3">Ribe_18-Q3-R11-54_MAXAC.001</strain>
    </source>
</reference>
<evidence type="ECO:0000313" key="3">
    <source>
        <dbReference type="EMBL" id="MBL0002748.1"/>
    </source>
</evidence>
<dbReference type="PANTHER" id="PTHR41700">
    <property type="entry name" value="GCN5-RELATED N-ACETYLTRANSFERASE"/>
    <property type="match status" value="1"/>
</dbReference>
<feature type="domain" description="BioF2-like acetyltransferase" evidence="1">
    <location>
        <begin position="26"/>
        <end position="140"/>
    </location>
</feature>
<sequence>MQSVTLEGVKTAVDLPVAAASDLAARVAQEHGVTITAVEDAQTANAAADLLRDIWRTPNGWPLPPEVFLALGHTGNYVVAAYLDDVIVAASAGFRTGDAVPHLHSHITGVTESCRHRSVGYAIKLHQRAWALGQGITAISWTFDPLHKRNARFNLAKLGGQLVTYLPNFYGEMLDEVNRGTPSDRALIEWDLVQEVPQRGADSVVPNVADAAYLVVLDADGNPSAAADLAGLVADASTLTIALPDDIESLRRTAPDLALAWQQAVSAAFGQALGAGWSVVGFHPERHYVLRRSESHAS</sequence>
<dbReference type="InterPro" id="IPR038764">
    <property type="entry name" value="GNAT_N_AcTrfase_prd"/>
</dbReference>
<evidence type="ECO:0000259" key="1">
    <source>
        <dbReference type="Pfam" id="PF13480"/>
    </source>
</evidence>